<feature type="region of interest" description="Disordered" evidence="1">
    <location>
        <begin position="1905"/>
        <end position="1933"/>
    </location>
</feature>
<accession>A0A7T7RDW5</accession>
<dbReference type="Proteomes" id="UP000595636">
    <property type="component" value="Chromosome"/>
</dbReference>
<dbReference type="InterPro" id="IPR036844">
    <property type="entry name" value="Hint_dom_sf"/>
</dbReference>
<dbReference type="SUPFAM" id="SSF51294">
    <property type="entry name" value="Hedgehog/intein (Hint) domain"/>
    <property type="match status" value="1"/>
</dbReference>
<dbReference type="InterPro" id="IPR003587">
    <property type="entry name" value="Hint_dom_N"/>
</dbReference>
<evidence type="ECO:0000313" key="4">
    <source>
        <dbReference type="Proteomes" id="UP000595636"/>
    </source>
</evidence>
<evidence type="ECO:0000313" key="3">
    <source>
        <dbReference type="EMBL" id="QQM43168.1"/>
    </source>
</evidence>
<dbReference type="Pfam" id="PF05593">
    <property type="entry name" value="RHS_repeat"/>
    <property type="match status" value="1"/>
</dbReference>
<evidence type="ECO:0000259" key="2">
    <source>
        <dbReference type="SMART" id="SM00306"/>
    </source>
</evidence>
<dbReference type="InterPro" id="IPR006141">
    <property type="entry name" value="Intein_N"/>
</dbReference>
<dbReference type="GO" id="GO:0016539">
    <property type="term" value="P:intein-mediated protein splicing"/>
    <property type="evidence" value="ECO:0007669"/>
    <property type="project" value="InterPro"/>
</dbReference>
<organism evidence="3 4">
    <name type="scientific">Streptomyces liliifuscus</name>
    <dbReference type="NCBI Taxonomy" id="2797636"/>
    <lineage>
        <taxon>Bacteria</taxon>
        <taxon>Bacillati</taxon>
        <taxon>Actinomycetota</taxon>
        <taxon>Actinomycetes</taxon>
        <taxon>Kitasatosporales</taxon>
        <taxon>Streptomycetaceae</taxon>
        <taxon>Streptomyces</taxon>
    </lineage>
</organism>
<dbReference type="PANTHER" id="PTHR32305:SF17">
    <property type="entry name" value="TRNA NUCLEASE WAPA"/>
    <property type="match status" value="1"/>
</dbReference>
<feature type="region of interest" description="Disordered" evidence="1">
    <location>
        <begin position="1180"/>
        <end position="1199"/>
    </location>
</feature>
<sequence>MAMLPGLLAPIEYQAEAQDKGLGRLDLPAPREADLRPFTAKPDKKSAAALKKAEAADKAAASRARNEQRMKPVWPKPGTVTIDVPATGTRRVTAGSLPVAIAAPKSGRTKAADAVTLTVLNRKKARAAGVDGVLLTAQGKHKGAARLTVDYRKFAAAGGDFGGRLRLVQLPACALTTPDKRVCRVQTELVSSNDRQAAAVAGDITLPQPSASNGDRPPAHSTVAPRQATVLAVTAGASSGLGSYKATPLSASSTWEAGGSSGSFSWSYPFGVPAPAAGPGPDLALSYDSSSVDGRTANTNNQGSLVGEGFDLTSSYIERKYHSCEDDGQTDKFDLCWKYTNASLVLNGRASELVKDDTSGEWRLKNDDASKVEHLTDTALGNGDSSGEYWRVTTGDGTQYTFGLHKLPGAPSGERTNSVWTAPVFGDDEDEPGYDGGTSFAGRWDIQAWRWNLDLVEDTYGNAMTYWYATEKNFYAKNGVDSPGTEYVRGGYLKEIRYGQRAEALFSATPAASHKVTFPVAERCLAASSGCDSLDEAHRTNWPDVPYDAICKEGDACTGLGSPTFFTRKRLTGVETYFWNTKLTTPAFDQVDSWKLKHQYLDPGEVGDSSDQSLWLDEIQRTGTYGTDIALPAVKFGHQMFKNRVDGTADNILPLGKPRLSSIVSETGQLTTVNFLPAECTAGMTKPAEDKNTKRCYPVYWSPNGGSVPQLDWFQKYPVSDVRLGSVYGGTLAVNHHYDYSGGGAWHYNDDPMTVEKERTWSVWRGFEKVTRTIGDDTGPKSKDTTVFLRGMHGDKQKDGSTRTVEVTGIKAPKITDLDRYAGVTREQVTYDGGEEVSGKVNDPWSKKTATQHKSYADTEAYYVRTEAGHARTRVTSGVTATDRTRTTRTTFDDYGMPLTVEDSGTEASGDEVCTRTWYARNSTAGLTALVSREQMVAKACSVATGLLDLPADDSRPGDVIADTATAYDTTTWSATQEPTKGQVRWIGRVNGYDASDNPIWQKVTATDYDTLGRATVVSNNIGTSTRTTYTPAAAGPLTQLEVVNAKQHKAVTVMDASRGLPVKTTDPNNRITEQSYDSLGRMTEVWLPNRSRALSQGGNYKFGYSISSTAPSWLSTSALGKTQYNTSYEIFDALQRPRQTQAPSPRGGRVVNETIYDDRGLAVETNADLWDTTAPSGELVGTAGGSAPLHTDTSYDGTGRSTQVVTKTYNTTRWTTSSSYTGDSLTTTAPAGGNAVTVTSNLLGQVTERREYPNPTATGTPATTRFTYAAGGQTKTITGPDEKQWSYGYDLKGRRTTATDPDSGTTTSTYTSLDLLDTSTDAEQRKLIHGYDELGRKTDLWQTEKTDANKLANWTFDTVTFGKGYPADATRYVGGKTYTQKVTGYNSLYQPLSSELQLPASADEPLVAAGVPQTLKFETAYNVDGTVQYTREPVVAGMPATGTQAYEQIDYTYNTLGMPNTAKGATGYLLDTTYTNVGLLQQQTLGTDSAGKKVYVANEYEDGTRRLMESDVTTDTHTYMLQDLKYSYDAVGNVTGVSDTATWQGTSQADHQCFAYDGHRRLTEAWTPNTADCASSGRSTSNLGGAAPYWSSYTYDNAGQRKTETQHGLSGDTEITSTHGTTTGQPHPLTKTETKVPGSSTPTTHNYKYDATGNTTSRPGTKSTQTLAWNSEGRLAETSEPAADSQPATGTKYVYDADGELLIRRAATTDGETVLYLGATEVKLSVSGGGKTKALSGTRYYAGGAVRTVGGGKNELTFQAGDHHGTMSLSVKADATQTATRRYLTPFGDPRGDEPTTWPDDKAFLGKPADKTTGLTHVGAREYDPAIGQFISVDPVLDGNNAWSLNGYSYANNSPITQSDPSGLYCDGCSVDNSDSVWAPEKGNGPGCTHNACYDHDGNVQYEISHGGGTGGNKASNSGSGGSGGSGKRPEIVPGVVIPSEEELRNLGYDPWKNQTYTQLLMKWSDGKCLADPAGLTCKAANALGWVSPTQDFLEFIGVRDAIDCAKGSVSGCVWTAVGLLPVGKLAKAAKLVKSGDNAAAAAMACVRRSFLPGTQVLMADGSTKAIEDLRVGDEVLATDPETGETAPQEVTAELLSEGVKNLVKIAVEDERGGRKTVTATDNHPFWVPDLRQWVSAGDLKPGQWLRTSAGTLVQIEAIQRWTQIARVHNLTVDELHTYYVVAGGTSALVHNDGGVPDITRIPDLSGLTQTEADSVLTSRGFDLQAISEKYATYRGGDGSKLTIRLGDGRVTRTSVVDPGPNAKNYAQRWDQSGNKTSSHDHGENLGGCK</sequence>
<dbReference type="PROSITE" id="PS50817">
    <property type="entry name" value="INTEIN_N_TER"/>
    <property type="match status" value="1"/>
</dbReference>
<feature type="compositionally biased region" description="Basic and acidic residues" evidence="1">
    <location>
        <begin position="1791"/>
        <end position="1807"/>
    </location>
</feature>
<dbReference type="InterPro" id="IPR022385">
    <property type="entry name" value="Rhs_assc_core"/>
</dbReference>
<dbReference type="InterPro" id="IPR006530">
    <property type="entry name" value="YD"/>
</dbReference>
<dbReference type="PANTHER" id="PTHR32305">
    <property type="match status" value="1"/>
</dbReference>
<proteinExistence type="predicted"/>
<keyword evidence="4" id="KW-1185">Reference proteome</keyword>
<dbReference type="EMBL" id="CP066831">
    <property type="protein sequence ID" value="QQM43168.1"/>
    <property type="molecule type" value="Genomic_DNA"/>
</dbReference>
<gene>
    <name evidence="3" type="ORF">JEQ17_29685</name>
</gene>
<evidence type="ECO:0000256" key="1">
    <source>
        <dbReference type="SAM" id="MobiDB-lite"/>
    </source>
</evidence>
<feature type="region of interest" description="Disordered" evidence="1">
    <location>
        <begin position="1786"/>
        <end position="1807"/>
    </location>
</feature>
<reference evidence="3 4" key="1">
    <citation type="submission" date="2020-12" db="EMBL/GenBank/DDBJ databases">
        <title>A novel species.</title>
        <authorList>
            <person name="Li K."/>
        </authorList>
    </citation>
    <scope>NUCLEOTIDE SEQUENCE [LARGE SCALE GENOMIC DNA]</scope>
    <source>
        <strain evidence="3 4">ZYC-3</strain>
    </source>
</reference>
<protein>
    <submittedName>
        <fullName evidence="3">RHS repeat-associated core domain-containing protein</fullName>
    </submittedName>
</protein>
<dbReference type="InterPro" id="IPR031325">
    <property type="entry name" value="RHS_repeat"/>
</dbReference>
<dbReference type="InterPro" id="IPR050708">
    <property type="entry name" value="T6SS_VgrG/RHS"/>
</dbReference>
<dbReference type="SMART" id="SM00306">
    <property type="entry name" value="HintN"/>
    <property type="match status" value="1"/>
</dbReference>
<dbReference type="Pfam" id="PF07591">
    <property type="entry name" value="PT-HINT"/>
    <property type="match status" value="1"/>
</dbReference>
<dbReference type="Gene3D" id="2.180.10.10">
    <property type="entry name" value="RHS repeat-associated core"/>
    <property type="match status" value="1"/>
</dbReference>
<feature type="region of interest" description="Disordered" evidence="1">
    <location>
        <begin position="2253"/>
        <end position="2291"/>
    </location>
</feature>
<dbReference type="KEGG" id="slf:JEQ17_29685"/>
<feature type="region of interest" description="Disordered" evidence="1">
    <location>
        <begin position="1601"/>
        <end position="1665"/>
    </location>
</feature>
<feature type="compositionally biased region" description="Basic and acidic residues" evidence="1">
    <location>
        <begin position="22"/>
        <end position="57"/>
    </location>
</feature>
<feature type="region of interest" description="Disordered" evidence="1">
    <location>
        <begin position="22"/>
        <end position="82"/>
    </location>
</feature>
<dbReference type="CDD" id="cd00081">
    <property type="entry name" value="Hint"/>
    <property type="match status" value="1"/>
</dbReference>
<feature type="domain" description="Hint" evidence="2">
    <location>
        <begin position="2049"/>
        <end position="2151"/>
    </location>
</feature>
<feature type="compositionally biased region" description="Polar residues" evidence="1">
    <location>
        <begin position="1638"/>
        <end position="1665"/>
    </location>
</feature>
<feature type="compositionally biased region" description="Low complexity" evidence="1">
    <location>
        <begin position="1612"/>
        <end position="1625"/>
    </location>
</feature>
<dbReference type="NCBIfam" id="TIGR03696">
    <property type="entry name" value="Rhs_assc_core"/>
    <property type="match status" value="1"/>
</dbReference>
<name>A0A7T7RDW5_9ACTN</name>
<dbReference type="NCBIfam" id="TIGR01643">
    <property type="entry name" value="YD_repeat_2x"/>
    <property type="match status" value="1"/>
</dbReference>
<dbReference type="Gene3D" id="2.170.16.10">
    <property type="entry name" value="Hedgehog/Intein (Hint) domain"/>
    <property type="match status" value="1"/>
</dbReference>